<sequence length="576" mass="58963">MSAAPDAAWTQACLAAVLVAIDPAGTSVVVRSRPGPVREAWLDRLRALLPEGTPVTRLPPGIADDALLGGLDLPATLRAGQPVAQPGLIARSHGGVVVVPMAERLSPGTAARIAQGLDTGAVEIARDGIATRHPARFGLMLLDEGEGEDETLPACLADRAALHLDLDAVPLGALATTQPLPDLMAARAARPEVPPEAAEAVCALASRLGIASLRAPLLALRVARMHAALAGRAALDDSDLAAAAALVLAPRACTWPSDAIEAPSEPPPPDRDEAGAADQDDDRNGDDPSLDDRVLAAVAASLPPGLLARLLAGEGPRTRSPGAGRAGASASAQSGRPVGARPGDPRRGRLALIETLRAAAPWQRLRRGGAEARLRITADDLRIRRLVRKRETTTIFAVDASGSAALERLAEAKGAVESLLAECYVRRDRVALVAFRGRNADLLLAPTRSLVRAKRALASLPGGGGTPLAAGIEAAGRLAAAERRAGRSATVLLLTDGRANIARSGAPGRAQAGADALSAAKALAAEGTRALVIDTAARPQDLARALAAAMAARYLAMPQADAARLTRAVREAAPPG</sequence>
<evidence type="ECO:0000313" key="3">
    <source>
        <dbReference type="EMBL" id="AWB20219.1"/>
    </source>
</evidence>
<dbReference type="EMBL" id="CP028843">
    <property type="protein sequence ID" value="AWB20219.1"/>
    <property type="molecule type" value="Genomic_DNA"/>
</dbReference>
<evidence type="ECO:0000313" key="4">
    <source>
        <dbReference type="Proteomes" id="UP000244755"/>
    </source>
</evidence>
<dbReference type="Pfam" id="PF13519">
    <property type="entry name" value="VWA_2"/>
    <property type="match status" value="1"/>
</dbReference>
<dbReference type="NCBIfam" id="NF009943">
    <property type="entry name" value="PRK13406.1"/>
    <property type="match status" value="1"/>
</dbReference>
<dbReference type="RefSeq" id="WP_099952131.1">
    <property type="nucleotide sequence ID" value="NZ_CP028843.1"/>
</dbReference>
<feature type="compositionally biased region" description="Low complexity" evidence="1">
    <location>
        <begin position="313"/>
        <end position="337"/>
    </location>
</feature>
<dbReference type="AlphaFoldDB" id="A0A2R4WFD5"/>
<dbReference type="InterPro" id="IPR027417">
    <property type="entry name" value="P-loop_NTPase"/>
</dbReference>
<keyword evidence="4" id="KW-1185">Reference proteome</keyword>
<dbReference type="InterPro" id="IPR036465">
    <property type="entry name" value="vWFA_dom_sf"/>
</dbReference>
<dbReference type="Gene3D" id="3.40.50.410">
    <property type="entry name" value="von Willebrand factor, type A domain"/>
    <property type="match status" value="1"/>
</dbReference>
<dbReference type="PANTHER" id="PTHR43473">
    <property type="entry name" value="MAGNESIUM-CHELATASE SUBUNIT CHLD, CHLOROPLASTIC"/>
    <property type="match status" value="1"/>
</dbReference>
<dbReference type="PROSITE" id="PS50234">
    <property type="entry name" value="VWFA"/>
    <property type="match status" value="1"/>
</dbReference>
<reference evidence="3 4" key="1">
    <citation type="submission" date="2018-04" db="EMBL/GenBank/DDBJ databases">
        <title>Methylobacterium sp. PR1016A genome.</title>
        <authorList>
            <person name="Park W."/>
        </authorList>
    </citation>
    <scope>NUCLEOTIDE SEQUENCE [LARGE SCALE GENOMIC DNA]</scope>
    <source>
        <strain evidence="3 4">PR1016A</strain>
    </source>
</reference>
<dbReference type="SUPFAM" id="SSF53300">
    <property type="entry name" value="vWA-like"/>
    <property type="match status" value="1"/>
</dbReference>
<feature type="domain" description="VWFA" evidence="2">
    <location>
        <begin position="393"/>
        <end position="573"/>
    </location>
</feature>
<dbReference type="KEGG" id="mee:DA075_04120"/>
<feature type="region of interest" description="Disordered" evidence="1">
    <location>
        <begin position="257"/>
        <end position="290"/>
    </location>
</feature>
<dbReference type="Proteomes" id="UP000244755">
    <property type="component" value="Chromosome 1"/>
</dbReference>
<protein>
    <submittedName>
        <fullName evidence="3">VWA domain-containing protein</fullName>
    </submittedName>
</protein>
<name>A0A2R4WFD5_9HYPH</name>
<dbReference type="InterPro" id="IPR041628">
    <property type="entry name" value="ChlI/MoxR_AAA_lid"/>
</dbReference>
<dbReference type="InterPro" id="IPR002035">
    <property type="entry name" value="VWF_A"/>
</dbReference>
<feature type="region of interest" description="Disordered" evidence="1">
    <location>
        <begin position="313"/>
        <end position="346"/>
    </location>
</feature>
<dbReference type="SUPFAM" id="SSF52540">
    <property type="entry name" value="P-loop containing nucleoside triphosphate hydrolases"/>
    <property type="match status" value="1"/>
</dbReference>
<proteinExistence type="predicted"/>
<dbReference type="Pfam" id="PF17863">
    <property type="entry name" value="AAA_lid_2"/>
    <property type="match status" value="1"/>
</dbReference>
<evidence type="ECO:0000256" key="1">
    <source>
        <dbReference type="SAM" id="MobiDB-lite"/>
    </source>
</evidence>
<evidence type="ECO:0000259" key="2">
    <source>
        <dbReference type="PROSITE" id="PS50234"/>
    </source>
</evidence>
<dbReference type="Gene3D" id="3.40.50.300">
    <property type="entry name" value="P-loop containing nucleotide triphosphate hydrolases"/>
    <property type="match status" value="1"/>
</dbReference>
<dbReference type="OrthoDB" id="9775079at2"/>
<gene>
    <name evidence="3" type="primary">bchD</name>
    <name evidence="3" type="ORF">DA075_04120</name>
</gene>
<organism evidence="3 4">
    <name type="scientific">Methylobacterium currus</name>
    <dbReference type="NCBI Taxonomy" id="2051553"/>
    <lineage>
        <taxon>Bacteria</taxon>
        <taxon>Pseudomonadati</taxon>
        <taxon>Pseudomonadota</taxon>
        <taxon>Alphaproteobacteria</taxon>
        <taxon>Hyphomicrobiales</taxon>
        <taxon>Methylobacteriaceae</taxon>
        <taxon>Methylobacterium</taxon>
    </lineage>
</organism>
<dbReference type="PANTHER" id="PTHR43473:SF2">
    <property type="entry name" value="MAGNESIUM-CHELATASE SUBUNIT CHLD, CHLOROPLASTIC"/>
    <property type="match status" value="1"/>
</dbReference>
<dbReference type="Gene3D" id="1.10.8.80">
    <property type="entry name" value="Magnesium chelatase subunit I, C-Terminal domain"/>
    <property type="match status" value="1"/>
</dbReference>
<dbReference type="SMART" id="SM00327">
    <property type="entry name" value="VWA"/>
    <property type="match status" value="1"/>
</dbReference>
<accession>A0A2R4WFD5</accession>